<evidence type="ECO:0000313" key="3">
    <source>
        <dbReference type="EMBL" id="TEB29099.1"/>
    </source>
</evidence>
<feature type="domain" description="PCI" evidence="2">
    <location>
        <begin position="245"/>
        <end position="424"/>
    </location>
</feature>
<comment type="caution">
    <text evidence="3">The sequence shown here is derived from an EMBL/GenBank/DDBJ whole genome shotgun (WGS) entry which is preliminary data.</text>
</comment>
<dbReference type="PANTHER" id="PTHR12436">
    <property type="entry name" value="80 KDA MCM3-ASSOCIATED PROTEIN"/>
    <property type="match status" value="1"/>
</dbReference>
<dbReference type="EMBL" id="QPFP01000029">
    <property type="protein sequence ID" value="TEB29099.1"/>
    <property type="molecule type" value="Genomic_DNA"/>
</dbReference>
<protein>
    <recommendedName>
        <fullName evidence="2">PCI domain-containing protein</fullName>
    </recommendedName>
</protein>
<dbReference type="PANTHER" id="PTHR12436:SF4">
    <property type="entry name" value="LEUKOCYTE RECEPTOR CLUSTER MEMBER 8"/>
    <property type="match status" value="1"/>
</dbReference>
<dbReference type="GO" id="GO:0005634">
    <property type="term" value="C:nucleus"/>
    <property type="evidence" value="ECO:0007669"/>
    <property type="project" value="TreeGrafter"/>
</dbReference>
<keyword evidence="4" id="KW-1185">Reference proteome</keyword>
<evidence type="ECO:0000259" key="2">
    <source>
        <dbReference type="PROSITE" id="PS50250"/>
    </source>
</evidence>
<organism evidence="3 4">
    <name type="scientific">Coprinellus micaceus</name>
    <name type="common">Glistening ink-cap mushroom</name>
    <name type="synonym">Coprinus micaceus</name>
    <dbReference type="NCBI Taxonomy" id="71717"/>
    <lineage>
        <taxon>Eukaryota</taxon>
        <taxon>Fungi</taxon>
        <taxon>Dikarya</taxon>
        <taxon>Basidiomycota</taxon>
        <taxon>Agaricomycotina</taxon>
        <taxon>Agaricomycetes</taxon>
        <taxon>Agaricomycetidae</taxon>
        <taxon>Agaricales</taxon>
        <taxon>Agaricineae</taxon>
        <taxon>Psathyrellaceae</taxon>
        <taxon>Coprinellus</taxon>
    </lineage>
</organism>
<dbReference type="Pfam" id="PF03399">
    <property type="entry name" value="SAC3_GANP"/>
    <property type="match status" value="1"/>
</dbReference>
<dbReference type="OrthoDB" id="199574at2759"/>
<gene>
    <name evidence="3" type="ORF">FA13DRAFT_1735208</name>
</gene>
<sequence>MSTESWPPALKEWVAKCLGQMTDVNRTEAQAELRQVISDAFQRKALWTTDWAGMHLSSLVPKPPLKRKSVDSQLPNNKKTKKANNSKLHGSDYLNDQAALNRRAERFQREHDIERNKTFQSHHPKHNNSHNVSFYNRSKYIDNGDEPEADPMDWERHRIVGTSTELFKDYLRLTSEPNPETIRPYHILQKTLEELKLKWKEKCQYPWICSQFKSLRQDLTVQRIKNEFTVQVYEIHARIALEKSDMVEYNQCQSMLKTLYDLGIPGKVEEFTAYRILMFLHGRNRTELNLYVGQLTPKQKSNPAVKHALDVQRAMAMGNYHKFFDLYLSAPNMGAYIMDHFIARERVRTLLVLTKAYLQLTLSFLRNELAFDSLEDTRKFLADHSVDIFKDPRHPDSQKVLESKPAHPKLLQAYEEKYRKVQIKGAI</sequence>
<name>A0A4Y7T6A5_COPMI</name>
<dbReference type="Proteomes" id="UP000298030">
    <property type="component" value="Unassembled WGS sequence"/>
</dbReference>
<dbReference type="InterPro" id="IPR000717">
    <property type="entry name" value="PCI_dom"/>
</dbReference>
<feature type="region of interest" description="Disordered" evidence="1">
    <location>
        <begin position="58"/>
        <end position="95"/>
    </location>
</feature>
<reference evidence="3 4" key="1">
    <citation type="journal article" date="2019" name="Nat. Ecol. Evol.">
        <title>Megaphylogeny resolves global patterns of mushroom evolution.</title>
        <authorList>
            <person name="Varga T."/>
            <person name="Krizsan K."/>
            <person name="Foldi C."/>
            <person name="Dima B."/>
            <person name="Sanchez-Garcia M."/>
            <person name="Sanchez-Ramirez S."/>
            <person name="Szollosi G.J."/>
            <person name="Szarkandi J.G."/>
            <person name="Papp V."/>
            <person name="Albert L."/>
            <person name="Andreopoulos W."/>
            <person name="Angelini C."/>
            <person name="Antonin V."/>
            <person name="Barry K.W."/>
            <person name="Bougher N.L."/>
            <person name="Buchanan P."/>
            <person name="Buyck B."/>
            <person name="Bense V."/>
            <person name="Catcheside P."/>
            <person name="Chovatia M."/>
            <person name="Cooper J."/>
            <person name="Damon W."/>
            <person name="Desjardin D."/>
            <person name="Finy P."/>
            <person name="Geml J."/>
            <person name="Haridas S."/>
            <person name="Hughes K."/>
            <person name="Justo A."/>
            <person name="Karasinski D."/>
            <person name="Kautmanova I."/>
            <person name="Kiss B."/>
            <person name="Kocsube S."/>
            <person name="Kotiranta H."/>
            <person name="LaButti K.M."/>
            <person name="Lechner B.E."/>
            <person name="Liimatainen K."/>
            <person name="Lipzen A."/>
            <person name="Lukacs Z."/>
            <person name="Mihaltcheva S."/>
            <person name="Morgado L.N."/>
            <person name="Niskanen T."/>
            <person name="Noordeloos M.E."/>
            <person name="Ohm R.A."/>
            <person name="Ortiz-Santana B."/>
            <person name="Ovrebo C."/>
            <person name="Racz N."/>
            <person name="Riley R."/>
            <person name="Savchenko A."/>
            <person name="Shiryaev A."/>
            <person name="Soop K."/>
            <person name="Spirin V."/>
            <person name="Szebenyi C."/>
            <person name="Tomsovsky M."/>
            <person name="Tulloss R.E."/>
            <person name="Uehling J."/>
            <person name="Grigoriev I.V."/>
            <person name="Vagvolgyi C."/>
            <person name="Papp T."/>
            <person name="Martin F.M."/>
            <person name="Miettinen O."/>
            <person name="Hibbett D.S."/>
            <person name="Nagy L.G."/>
        </authorList>
    </citation>
    <scope>NUCLEOTIDE SEQUENCE [LARGE SCALE GENOMIC DNA]</scope>
    <source>
        <strain evidence="3 4">FP101781</strain>
    </source>
</reference>
<proteinExistence type="predicted"/>
<dbReference type="Gene3D" id="1.25.40.990">
    <property type="match status" value="1"/>
</dbReference>
<evidence type="ECO:0000256" key="1">
    <source>
        <dbReference type="SAM" id="MobiDB-lite"/>
    </source>
</evidence>
<accession>A0A4Y7T6A5</accession>
<dbReference type="InterPro" id="IPR045107">
    <property type="entry name" value="SAC3/GANP/THP3"/>
</dbReference>
<dbReference type="PROSITE" id="PS50250">
    <property type="entry name" value="PCI"/>
    <property type="match status" value="1"/>
</dbReference>
<dbReference type="InterPro" id="IPR005062">
    <property type="entry name" value="SAC3/GANP/THP3_conserved"/>
</dbReference>
<dbReference type="STRING" id="71717.A0A4Y7T6A5"/>
<dbReference type="AlphaFoldDB" id="A0A4Y7T6A5"/>
<evidence type="ECO:0000313" key="4">
    <source>
        <dbReference type="Proteomes" id="UP000298030"/>
    </source>
</evidence>